<feature type="domain" description="Carbohydrate kinase FGGY C-terminal" evidence="7">
    <location>
        <begin position="288"/>
        <end position="439"/>
    </location>
</feature>
<evidence type="ECO:0000256" key="5">
    <source>
        <dbReference type="RuleBase" id="RU003733"/>
    </source>
</evidence>
<dbReference type="InterPro" id="IPR000577">
    <property type="entry name" value="Carb_kinase_FGGY"/>
</dbReference>
<dbReference type="SUPFAM" id="SSF53067">
    <property type="entry name" value="Actin-like ATPase domain"/>
    <property type="match status" value="2"/>
</dbReference>
<dbReference type="Gene3D" id="3.30.420.40">
    <property type="match status" value="2"/>
</dbReference>
<evidence type="ECO:0000259" key="6">
    <source>
        <dbReference type="Pfam" id="PF00370"/>
    </source>
</evidence>
<accession>A0A344UQX7</accession>
<organism evidence="8 9">
    <name type="scientific">Acidipropionibacterium virtanenii</name>
    <dbReference type="NCBI Taxonomy" id="2057246"/>
    <lineage>
        <taxon>Bacteria</taxon>
        <taxon>Bacillati</taxon>
        <taxon>Actinomycetota</taxon>
        <taxon>Actinomycetes</taxon>
        <taxon>Propionibacteriales</taxon>
        <taxon>Propionibacteriaceae</taxon>
        <taxon>Acidipropionibacterium</taxon>
    </lineage>
</organism>
<sequence>MNDYVIGIDIGTGSTKGILADTRGTVVAETRRMHDTSFPKPGYAEHDADDIWWADVISICQEFAGRLDGHPLAGLTISGIGPVLLPTDEHGRPLRPAILYGVDTRSAREILDLSDRLGRDSILQTCGNNLTSQSTGPKVLWLRRNEPDIWARTKMYFMAHTYCVYHLTGAYVLDHLAASMCDPLYSPFTHDWVPGWLEQIAPGLQMPELKWSNEVAGHLTADAATLTGLPEGTPVAVGSVDAFVEALSVGVSEPGQCMLMYGSTMVAVNISDRAMIGPDLWSCSGLLEGTTNLSGGMSTTGSLTTWVGDLTGGGYAELTEEAANALPGSNGLICLPYFSGERSPIADPDARGLLCGLTLTHGRAEIYRSALEATGYGSRHLLETMRDAGCDARTYVAVGGGTTGGLWPQIMSDIIGITQQIPKVTIGAAYGDALLAAMATDHADTATRWNEIDREVAPNPGNQELYDECFLIYRGLYSATANYMHALANLQV</sequence>
<dbReference type="Pfam" id="PF00370">
    <property type="entry name" value="FGGY_N"/>
    <property type="match status" value="1"/>
</dbReference>
<evidence type="ECO:0000256" key="2">
    <source>
        <dbReference type="ARBA" id="ARBA00022629"/>
    </source>
</evidence>
<keyword evidence="2" id="KW-0859">Xylose metabolism</keyword>
<dbReference type="KEGG" id="acij:JS278_00482"/>
<feature type="domain" description="Carbohydrate kinase FGGY N-terminal" evidence="6">
    <location>
        <begin position="4"/>
        <end position="245"/>
    </location>
</feature>
<proteinExistence type="inferred from homology"/>
<keyword evidence="2" id="KW-0119">Carbohydrate metabolism</keyword>
<dbReference type="InterPro" id="IPR050406">
    <property type="entry name" value="FGGY_Carb_Kinase"/>
</dbReference>
<evidence type="ECO:0000256" key="1">
    <source>
        <dbReference type="ARBA" id="ARBA00009156"/>
    </source>
</evidence>
<dbReference type="InterPro" id="IPR043129">
    <property type="entry name" value="ATPase_NBD"/>
</dbReference>
<evidence type="ECO:0000313" key="9">
    <source>
        <dbReference type="Proteomes" id="UP000251995"/>
    </source>
</evidence>
<dbReference type="OrthoDB" id="9805576at2"/>
<reference evidence="8 9" key="1">
    <citation type="submission" date="2017-12" db="EMBL/GenBank/DDBJ databases">
        <title>The whole genome sequence of the Acidipropionibacterium virtanenii sp. nov. type strain JS278.</title>
        <authorList>
            <person name="Laine P."/>
            <person name="Deptula P."/>
            <person name="Varmanen P."/>
            <person name="Auvinen P."/>
        </authorList>
    </citation>
    <scope>NUCLEOTIDE SEQUENCE [LARGE SCALE GENOMIC DNA]</scope>
    <source>
        <strain evidence="8 9">JS278</strain>
    </source>
</reference>
<protein>
    <submittedName>
        <fullName evidence="8">Xylulose kinase</fullName>
        <ecNumber evidence="8">2.7.1.17</ecNumber>
    </submittedName>
</protein>
<dbReference type="PIRSF" id="PIRSF000538">
    <property type="entry name" value="GlpK"/>
    <property type="match status" value="1"/>
</dbReference>
<dbReference type="GO" id="GO:0042732">
    <property type="term" value="P:D-xylose metabolic process"/>
    <property type="evidence" value="ECO:0007669"/>
    <property type="project" value="UniProtKB-KW"/>
</dbReference>
<dbReference type="InterPro" id="IPR018484">
    <property type="entry name" value="FGGY_N"/>
</dbReference>
<dbReference type="AlphaFoldDB" id="A0A344UQX7"/>
<dbReference type="Proteomes" id="UP000251995">
    <property type="component" value="Chromosome"/>
</dbReference>
<name>A0A344UQX7_9ACTN</name>
<keyword evidence="3 5" id="KW-0808">Transferase</keyword>
<evidence type="ECO:0000259" key="7">
    <source>
        <dbReference type="Pfam" id="PF02782"/>
    </source>
</evidence>
<dbReference type="EC" id="2.7.1.17" evidence="8"/>
<gene>
    <name evidence="8" type="primary">xylB_1</name>
    <name evidence="8" type="ORF">JS278_00482</name>
</gene>
<dbReference type="PROSITE" id="PS00445">
    <property type="entry name" value="FGGY_KINASES_2"/>
    <property type="match status" value="1"/>
</dbReference>
<keyword evidence="4 5" id="KW-0418">Kinase</keyword>
<dbReference type="RefSeq" id="WP_114043800.1">
    <property type="nucleotide sequence ID" value="NZ_CP025198.1"/>
</dbReference>
<evidence type="ECO:0000313" key="8">
    <source>
        <dbReference type="EMBL" id="AXE37675.1"/>
    </source>
</evidence>
<dbReference type="PANTHER" id="PTHR43095:SF5">
    <property type="entry name" value="XYLULOSE KINASE"/>
    <property type="match status" value="1"/>
</dbReference>
<dbReference type="PANTHER" id="PTHR43095">
    <property type="entry name" value="SUGAR KINASE"/>
    <property type="match status" value="1"/>
</dbReference>
<evidence type="ECO:0000256" key="4">
    <source>
        <dbReference type="ARBA" id="ARBA00022777"/>
    </source>
</evidence>
<dbReference type="Pfam" id="PF02782">
    <property type="entry name" value="FGGY_C"/>
    <property type="match status" value="1"/>
</dbReference>
<dbReference type="GO" id="GO:0004856">
    <property type="term" value="F:D-xylulokinase activity"/>
    <property type="evidence" value="ECO:0007669"/>
    <property type="project" value="UniProtKB-EC"/>
</dbReference>
<dbReference type="InterPro" id="IPR018485">
    <property type="entry name" value="FGGY_C"/>
</dbReference>
<dbReference type="CDD" id="cd07804">
    <property type="entry name" value="ASKHA_NBD_FGGY_RrXK-like"/>
    <property type="match status" value="1"/>
</dbReference>
<comment type="similarity">
    <text evidence="1 5">Belongs to the FGGY kinase family.</text>
</comment>
<dbReference type="EMBL" id="CP025198">
    <property type="protein sequence ID" value="AXE37675.1"/>
    <property type="molecule type" value="Genomic_DNA"/>
</dbReference>
<keyword evidence="9" id="KW-1185">Reference proteome</keyword>
<dbReference type="InterPro" id="IPR018483">
    <property type="entry name" value="Carb_kinase_FGGY_CS"/>
</dbReference>
<evidence type="ECO:0000256" key="3">
    <source>
        <dbReference type="ARBA" id="ARBA00022679"/>
    </source>
</evidence>